<keyword evidence="5 13" id="KW-0812">Transmembrane</keyword>
<feature type="transmembrane region" description="Helical" evidence="13">
    <location>
        <begin position="538"/>
        <end position="560"/>
    </location>
</feature>
<keyword evidence="13" id="KW-0879">Wnt signaling pathway</keyword>
<comment type="function">
    <text evidence="13">Metalloprotease that acts as a negative regulator of the Wnt signaling pathway by mediating the cleavage of the N-terminal residues of a subset of Wnt proteins. Following cleavage, Wnt proteins become oxidized and form large disulfide-bond oligomers, leading to their inactivation.</text>
</comment>
<evidence type="ECO:0000256" key="3">
    <source>
        <dbReference type="ARBA" id="ARBA00008261"/>
    </source>
</evidence>
<keyword evidence="13" id="KW-1003">Cell membrane</keyword>
<proteinExistence type="evidence at transcript level"/>
<feature type="compositionally biased region" description="Low complexity" evidence="14">
    <location>
        <begin position="424"/>
        <end position="433"/>
    </location>
</feature>
<reference evidence="16" key="1">
    <citation type="submission" date="2020-04" db="EMBL/GenBank/DDBJ databases">
        <authorList>
            <person name="Neveu A P."/>
        </authorList>
    </citation>
    <scope>NUCLEOTIDE SEQUENCE</scope>
    <source>
        <tissue evidence="16">Whole embryo</tissue>
    </source>
</reference>
<evidence type="ECO:0000256" key="5">
    <source>
        <dbReference type="ARBA" id="ARBA00022692"/>
    </source>
</evidence>
<evidence type="ECO:0000256" key="14">
    <source>
        <dbReference type="SAM" id="MobiDB-lite"/>
    </source>
</evidence>
<dbReference type="GO" id="GO:0006508">
    <property type="term" value="P:proteolysis"/>
    <property type="evidence" value="ECO:0007669"/>
    <property type="project" value="UniProtKB-KW"/>
</dbReference>
<evidence type="ECO:0000256" key="4">
    <source>
        <dbReference type="ARBA" id="ARBA00022670"/>
    </source>
</evidence>
<evidence type="ECO:0000256" key="6">
    <source>
        <dbReference type="ARBA" id="ARBA00022723"/>
    </source>
</evidence>
<dbReference type="GO" id="GO:0004222">
    <property type="term" value="F:metalloendopeptidase activity"/>
    <property type="evidence" value="ECO:0007669"/>
    <property type="project" value="UniProtKB-UniRule"/>
</dbReference>
<evidence type="ECO:0000256" key="8">
    <source>
        <dbReference type="ARBA" id="ARBA00022801"/>
    </source>
</evidence>
<accession>A0A6F9DUS8</accession>
<evidence type="ECO:0000256" key="1">
    <source>
        <dbReference type="ARBA" id="ARBA00001941"/>
    </source>
</evidence>
<keyword evidence="11 13" id="KW-0472">Membrane</keyword>
<evidence type="ECO:0000256" key="12">
    <source>
        <dbReference type="ARBA" id="ARBA00023180"/>
    </source>
</evidence>
<evidence type="ECO:0000313" key="16">
    <source>
        <dbReference type="EMBL" id="CAB3267207.1"/>
    </source>
</evidence>
<dbReference type="CDD" id="cd14789">
    <property type="entry name" value="Tiki"/>
    <property type="match status" value="1"/>
</dbReference>
<evidence type="ECO:0000256" key="13">
    <source>
        <dbReference type="RuleBase" id="RU369069"/>
    </source>
</evidence>
<evidence type="ECO:0000256" key="2">
    <source>
        <dbReference type="ARBA" id="ARBA00004479"/>
    </source>
</evidence>
<comment type="cofactor">
    <cofactor evidence="13">
        <name>Mn(2+)</name>
        <dbReference type="ChEBI" id="CHEBI:29035"/>
    </cofactor>
    <cofactor evidence="13">
        <name>Co(2+)</name>
        <dbReference type="ChEBI" id="CHEBI:48828"/>
    </cofactor>
    <text evidence="13">Divalent metal cations. Mn(2+) or Co(2+).</text>
</comment>
<dbReference type="GO" id="GO:0016055">
    <property type="term" value="P:Wnt signaling pathway"/>
    <property type="evidence" value="ECO:0007669"/>
    <property type="project" value="UniProtKB-KW"/>
</dbReference>
<keyword evidence="8 13" id="KW-0378">Hydrolase</keyword>
<dbReference type="Pfam" id="PF01963">
    <property type="entry name" value="TraB_PrgY_gumN"/>
    <property type="match status" value="1"/>
</dbReference>
<dbReference type="EMBL" id="LR791345">
    <property type="protein sequence ID" value="CAB3267207.1"/>
    <property type="molecule type" value="mRNA"/>
</dbReference>
<feature type="chain" id="PRO_5026246490" description="Metalloprotease TIKI" evidence="15">
    <location>
        <begin position="19"/>
        <end position="561"/>
    </location>
</feature>
<dbReference type="EC" id="3.4.-.-" evidence="13"/>
<comment type="subcellular location">
    <subcellularLocation>
        <location evidence="13">Cell membrane</location>
        <topology evidence="13">Single-pass type I membrane protein</topology>
    </subcellularLocation>
    <subcellularLocation>
        <location evidence="2">Membrane</location>
        <topology evidence="2">Single-pass type I membrane protein</topology>
    </subcellularLocation>
</comment>
<organism evidence="16">
    <name type="scientific">Phallusia mammillata</name>
    <dbReference type="NCBI Taxonomy" id="59560"/>
    <lineage>
        <taxon>Eukaryota</taxon>
        <taxon>Metazoa</taxon>
        <taxon>Chordata</taxon>
        <taxon>Tunicata</taxon>
        <taxon>Ascidiacea</taxon>
        <taxon>Phlebobranchia</taxon>
        <taxon>Ascidiidae</taxon>
        <taxon>Phallusia</taxon>
    </lineage>
</organism>
<gene>
    <name evidence="16" type="primary">Trabd2a</name>
</gene>
<comment type="similarity">
    <text evidence="3 13">Belongs to the TIKI family.</text>
</comment>
<evidence type="ECO:0000256" key="15">
    <source>
        <dbReference type="SAM" id="SignalP"/>
    </source>
</evidence>
<dbReference type="InterPro" id="IPR040230">
    <property type="entry name" value="TIKI1/2-like"/>
</dbReference>
<dbReference type="GO" id="GO:0046872">
    <property type="term" value="F:metal ion binding"/>
    <property type="evidence" value="ECO:0007669"/>
    <property type="project" value="UniProtKB-UniRule"/>
</dbReference>
<keyword evidence="7 13" id="KW-0732">Signal</keyword>
<feature type="signal peptide" evidence="15">
    <location>
        <begin position="1"/>
        <end position="18"/>
    </location>
</feature>
<evidence type="ECO:0000256" key="11">
    <source>
        <dbReference type="ARBA" id="ARBA00023136"/>
    </source>
</evidence>
<keyword evidence="9 13" id="KW-1133">Transmembrane helix</keyword>
<keyword evidence="10 13" id="KW-0482">Metalloprotease</keyword>
<dbReference type="AlphaFoldDB" id="A0A6F9DUS8"/>
<protein>
    <recommendedName>
        <fullName evidence="13">Metalloprotease TIKI</fullName>
        <ecNumber evidence="13">3.4.-.-</ecNumber>
    </recommendedName>
    <alternativeName>
        <fullName evidence="13">TRAB domain-containing protein 2</fullName>
    </alternativeName>
</protein>
<dbReference type="PANTHER" id="PTHR31120">
    <property type="entry name" value="METALLOPROTEASE TIKI"/>
    <property type="match status" value="1"/>
</dbReference>
<dbReference type="PANTHER" id="PTHR31120:SF6">
    <property type="entry name" value="METALLOPROTEASE TIKI HOMOLOG"/>
    <property type="match status" value="1"/>
</dbReference>
<evidence type="ECO:0000256" key="7">
    <source>
        <dbReference type="ARBA" id="ARBA00022729"/>
    </source>
</evidence>
<name>A0A6F9DUS8_9ASCI</name>
<evidence type="ECO:0000256" key="9">
    <source>
        <dbReference type="ARBA" id="ARBA00022989"/>
    </source>
</evidence>
<keyword evidence="4 13" id="KW-0645">Protease</keyword>
<sequence>MLKFILGYFIVVACCGCAVKLDQPCNNKGRRNSFLWKIKRNPPAYFFGTIHVPYTRVWSHIPTFSKRAFRSSENVFFELDLTNDDTRASLSRCQMLPGGTDLREILPSDLYQRLKSHLDYVRRAMPGWLTSEQAGNGWYADNLFDAIAGNWERKRPVWVMLMVNSLTEADIRTQGIPVLDLHLAHEAGRLGKNVGAVEEVDEQCKPLNGLNLTQVLFALNHTLLMQERLRFGTVAPPYTTDDLIHQYNCGDLNSSIFDSDSSQFPKLVNDTDLEGETESREAKEMADNVDYYFKKELIYRRNERMAHRVKTLLKQHSDESFFFAFGAGHFLGNGSVIDFLRKDGFEIEHWEDDVTNRGNGDDFPDLTRKIGARSANKRQVKRTGATLRKTDKEQKRRRRQRRRHSDKNGRRKKEVRKEKRGKSNRSSSRLDLSSYEISQTDEEVYQQDISPVRVINRYPTVSPALHDIWRNDKISRRSHQYPNNQPQPSYTAWGTQRKDSSFYRSVVTSKSQALDIEVWAERYQKMLDAQNASSSVQVSYLLVSLLLAAAVIMSPIFATLW</sequence>
<dbReference type="GO" id="GO:0030178">
    <property type="term" value="P:negative regulation of Wnt signaling pathway"/>
    <property type="evidence" value="ECO:0007669"/>
    <property type="project" value="UniProtKB-UniRule"/>
</dbReference>
<dbReference type="InterPro" id="IPR002816">
    <property type="entry name" value="TraB/PrgY/GumN_fam"/>
</dbReference>
<keyword evidence="12" id="KW-0325">Glycoprotein</keyword>
<evidence type="ECO:0000256" key="10">
    <source>
        <dbReference type="ARBA" id="ARBA00023049"/>
    </source>
</evidence>
<comment type="cofactor">
    <cofactor evidence="1">
        <name>Co(2+)</name>
        <dbReference type="ChEBI" id="CHEBI:48828"/>
    </cofactor>
</comment>
<feature type="region of interest" description="Disordered" evidence="14">
    <location>
        <begin position="356"/>
        <end position="433"/>
    </location>
</feature>
<feature type="compositionally biased region" description="Basic residues" evidence="14">
    <location>
        <begin position="395"/>
        <end position="423"/>
    </location>
</feature>
<dbReference type="GO" id="GO:0005886">
    <property type="term" value="C:plasma membrane"/>
    <property type="evidence" value="ECO:0007669"/>
    <property type="project" value="UniProtKB-SubCell"/>
</dbReference>
<keyword evidence="6 13" id="KW-0479">Metal-binding</keyword>